<dbReference type="EMBL" id="JACHLY010000001">
    <property type="protein sequence ID" value="MBB5998582.1"/>
    <property type="molecule type" value="Genomic_DNA"/>
</dbReference>
<dbReference type="PANTHER" id="PTHR37529:SF1">
    <property type="entry name" value="TRANSPOSASE INSG FOR INSERTION SEQUENCE ELEMENT IS4-RELATED"/>
    <property type="match status" value="1"/>
</dbReference>
<dbReference type="InterPro" id="IPR024473">
    <property type="entry name" value="Transposases_IS4_N"/>
</dbReference>
<evidence type="ECO:0000313" key="3">
    <source>
        <dbReference type="EMBL" id="MBB5996641.1"/>
    </source>
</evidence>
<evidence type="ECO:0000313" key="7">
    <source>
        <dbReference type="EMBL" id="MBB6000150.1"/>
    </source>
</evidence>
<evidence type="ECO:0000259" key="1">
    <source>
        <dbReference type="Pfam" id="PF01609"/>
    </source>
</evidence>
<dbReference type="AlphaFoldDB" id="A0A841EIG8"/>
<dbReference type="PANTHER" id="PTHR37529">
    <property type="entry name" value="TRANSPOSASE INSG FOR INSERTION SEQUENCE ELEMENT IS4-RELATED"/>
    <property type="match status" value="1"/>
</dbReference>
<evidence type="ECO:0000313" key="6">
    <source>
        <dbReference type="EMBL" id="MBB5999936.1"/>
    </source>
</evidence>
<dbReference type="GO" id="GO:0006313">
    <property type="term" value="P:DNA transposition"/>
    <property type="evidence" value="ECO:0007669"/>
    <property type="project" value="InterPro"/>
</dbReference>
<dbReference type="GO" id="GO:0003677">
    <property type="term" value="F:DNA binding"/>
    <property type="evidence" value="ECO:0007669"/>
    <property type="project" value="InterPro"/>
</dbReference>
<dbReference type="EMBL" id="JACHLY010000001">
    <property type="protein sequence ID" value="MBB6000150.1"/>
    <property type="molecule type" value="Genomic_DNA"/>
</dbReference>
<feature type="domain" description="Transposase IS4 N-terminal" evidence="2">
    <location>
        <begin position="8"/>
        <end position="109"/>
    </location>
</feature>
<gene>
    <name evidence="3" type="ORF">HNR25_000392</name>
    <name evidence="4" type="ORF">HNR25_002333</name>
    <name evidence="5" type="ORF">HNR25_002911</name>
    <name evidence="6" type="ORF">HNR25_003687</name>
    <name evidence="7" type="ORF">HNR25_003901</name>
</gene>
<keyword evidence="8" id="KW-1185">Reference proteome</keyword>
<evidence type="ECO:0000259" key="2">
    <source>
        <dbReference type="Pfam" id="PF13006"/>
    </source>
</evidence>
<dbReference type="InterPro" id="IPR012337">
    <property type="entry name" value="RNaseH-like_sf"/>
</dbReference>
<dbReference type="EMBL" id="JACHLY010000001">
    <property type="protein sequence ID" value="MBB5996641.1"/>
    <property type="molecule type" value="Genomic_DNA"/>
</dbReference>
<comment type="caution">
    <text evidence="7">The sequence shown here is derived from an EMBL/GenBank/DDBJ whole genome shotgun (WGS) entry which is preliminary data.</text>
</comment>
<dbReference type="NCBIfam" id="NF033592">
    <property type="entry name" value="transpos_IS4_1"/>
    <property type="match status" value="1"/>
</dbReference>
<evidence type="ECO:0000313" key="5">
    <source>
        <dbReference type="EMBL" id="MBB5999160.1"/>
    </source>
</evidence>
<dbReference type="EMBL" id="JACHLY010000001">
    <property type="protein sequence ID" value="MBB5999936.1"/>
    <property type="molecule type" value="Genomic_DNA"/>
</dbReference>
<dbReference type="RefSeq" id="WP_026129722.1">
    <property type="nucleotide sequence ID" value="NZ_JACHLY010000001.1"/>
</dbReference>
<protein>
    <recommendedName>
        <fullName evidence="9">Transposase</fullName>
    </recommendedName>
</protein>
<dbReference type="SUPFAM" id="SSF53098">
    <property type="entry name" value="Ribonuclease H-like"/>
    <property type="match status" value="1"/>
</dbReference>
<evidence type="ECO:0008006" key="9">
    <source>
        <dbReference type="Google" id="ProtNLM"/>
    </source>
</evidence>
<accession>A0A841EIG8</accession>
<dbReference type="Proteomes" id="UP000578077">
    <property type="component" value="Unassembled WGS sequence"/>
</dbReference>
<dbReference type="Pfam" id="PF01609">
    <property type="entry name" value="DDE_Tnp_1"/>
    <property type="match status" value="1"/>
</dbReference>
<dbReference type="InterPro" id="IPR002559">
    <property type="entry name" value="Transposase_11"/>
</dbReference>
<dbReference type="GO" id="GO:0004803">
    <property type="term" value="F:transposase activity"/>
    <property type="evidence" value="ECO:0007669"/>
    <property type="project" value="InterPro"/>
</dbReference>
<proteinExistence type="predicted"/>
<dbReference type="InterPro" id="IPR047952">
    <property type="entry name" value="Transpos_IS4"/>
</dbReference>
<dbReference type="EMBL" id="JACHLY010000001">
    <property type="protein sequence ID" value="MBB5999160.1"/>
    <property type="molecule type" value="Genomic_DNA"/>
</dbReference>
<sequence length="390" mass="42134">MTNAADRASFGVLTQTFDPHLVEEVATRGGALQQRRRELPARLTLYLVLALWLWRNLSYKEVWRRLADGCAFSGGARELAVPASGAPEASSVSRARQRLGTEPLTLLFARTAGPLAESDTPGAWWRGYRLTAVDGTCLDTPDTTANRAAFGGPSEGAFPQLRLVAHCEIGTRCLIDASFDAYTTSEKALCERMAASFAPDMLTVFDSGFCGSDLYCTITATGAQVIMRAGAQFALAPVEVLADGSYTAHLSKGGPLVRVVEYTVYTDTVTAHGGHTTAGETITLVTSLIDPVLHPIADFPGLYAARWESEILYDAVKTELRGGTTVRFRSQSPDLIRQEAWALLLVYQAVSDLITRAAGYAQLDPDRISFTTALNTARRSVNRTGGRFSP</sequence>
<organism evidence="7 8">
    <name type="scientific">Streptomonospora salina</name>
    <dbReference type="NCBI Taxonomy" id="104205"/>
    <lineage>
        <taxon>Bacteria</taxon>
        <taxon>Bacillati</taxon>
        <taxon>Actinomycetota</taxon>
        <taxon>Actinomycetes</taxon>
        <taxon>Streptosporangiales</taxon>
        <taxon>Nocardiopsidaceae</taxon>
        <taxon>Streptomonospora</taxon>
    </lineage>
</organism>
<feature type="domain" description="Transposase IS4-like" evidence="1">
    <location>
        <begin position="126"/>
        <end position="347"/>
    </location>
</feature>
<name>A0A841EIG8_9ACTN</name>
<evidence type="ECO:0000313" key="8">
    <source>
        <dbReference type="Proteomes" id="UP000578077"/>
    </source>
</evidence>
<dbReference type="Pfam" id="PF13006">
    <property type="entry name" value="Nterm_IS4"/>
    <property type="match status" value="1"/>
</dbReference>
<reference evidence="7 8" key="1">
    <citation type="submission" date="2020-08" db="EMBL/GenBank/DDBJ databases">
        <title>Sequencing the genomes of 1000 actinobacteria strains.</title>
        <authorList>
            <person name="Klenk H.-P."/>
        </authorList>
    </citation>
    <scope>NUCLEOTIDE SEQUENCE [LARGE SCALE GENOMIC DNA]</scope>
    <source>
        <strain evidence="7 8">DSM 44593</strain>
    </source>
</reference>
<evidence type="ECO:0000313" key="4">
    <source>
        <dbReference type="EMBL" id="MBB5998582.1"/>
    </source>
</evidence>